<dbReference type="GO" id="GO:0043022">
    <property type="term" value="F:ribosome binding"/>
    <property type="evidence" value="ECO:0007669"/>
    <property type="project" value="InterPro"/>
</dbReference>
<accession>A0A2G5U5K5</accession>
<organism evidence="14 15">
    <name type="scientific">Caenorhabditis nigoni</name>
    <dbReference type="NCBI Taxonomy" id="1611254"/>
    <lineage>
        <taxon>Eukaryota</taxon>
        <taxon>Metazoa</taxon>
        <taxon>Ecdysozoa</taxon>
        <taxon>Nematoda</taxon>
        <taxon>Chromadorea</taxon>
        <taxon>Rhabditida</taxon>
        <taxon>Rhabditina</taxon>
        <taxon>Rhabditomorpha</taxon>
        <taxon>Rhabditoidea</taxon>
        <taxon>Rhabditidae</taxon>
        <taxon>Peloderinae</taxon>
        <taxon>Caenorhabditis</taxon>
    </lineage>
</organism>
<dbReference type="SMART" id="SM00382">
    <property type="entry name" value="AAA"/>
    <property type="match status" value="1"/>
</dbReference>
<evidence type="ECO:0000256" key="9">
    <source>
        <dbReference type="ARBA" id="ARBA00023274"/>
    </source>
</evidence>
<keyword evidence="5 12" id="KW-0547">Nucleotide-binding</keyword>
<dbReference type="SUPFAM" id="SSF52540">
    <property type="entry name" value="P-loop containing nucleoside triphosphate hydrolases"/>
    <property type="match status" value="1"/>
</dbReference>
<dbReference type="GO" id="GO:0005524">
    <property type="term" value="F:ATP binding"/>
    <property type="evidence" value="ECO:0007669"/>
    <property type="project" value="UniProtKB-KW"/>
</dbReference>
<dbReference type="OrthoDB" id="7875889at2759"/>
<evidence type="ECO:0000313" key="14">
    <source>
        <dbReference type="EMBL" id="PIC34753.1"/>
    </source>
</evidence>
<dbReference type="GO" id="GO:0016887">
    <property type="term" value="F:ATP hydrolysis activity"/>
    <property type="evidence" value="ECO:0007669"/>
    <property type="project" value="InterPro"/>
</dbReference>
<evidence type="ECO:0000256" key="3">
    <source>
        <dbReference type="ARBA" id="ARBA00022574"/>
    </source>
</evidence>
<dbReference type="CDD" id="cd00200">
    <property type="entry name" value="WD40"/>
    <property type="match status" value="1"/>
</dbReference>
<comment type="similarity">
    <text evidence="2">Belongs to the WD repeat G protein beta family. Ribosomal protein RACK1 subfamily.</text>
</comment>
<dbReference type="PANTHER" id="PTHR19868">
    <property type="entry name" value="RECEPTOR FOR ACTIVATED PROTEIN KINASE C RACK1"/>
    <property type="match status" value="1"/>
</dbReference>
<dbReference type="Pfam" id="PF17862">
    <property type="entry name" value="AAA_lid_3"/>
    <property type="match status" value="1"/>
</dbReference>
<keyword evidence="8" id="KW-0496">Mitochondrion</keyword>
<dbReference type="InterPro" id="IPR045223">
    <property type="entry name" value="RACK1-like"/>
</dbReference>
<dbReference type="InterPro" id="IPR003960">
    <property type="entry name" value="ATPase_AAA_CS"/>
</dbReference>
<dbReference type="InterPro" id="IPR015943">
    <property type="entry name" value="WD40/YVTN_repeat-like_dom_sf"/>
</dbReference>
<comment type="caution">
    <text evidence="14">The sequence shown here is derived from an EMBL/GenBank/DDBJ whole genome shotgun (WGS) entry which is preliminary data.</text>
</comment>
<evidence type="ECO:0000256" key="12">
    <source>
        <dbReference type="RuleBase" id="RU003651"/>
    </source>
</evidence>
<dbReference type="AlphaFoldDB" id="A0A2G5U5K5"/>
<dbReference type="Pfam" id="PF00400">
    <property type="entry name" value="WD40"/>
    <property type="match status" value="7"/>
</dbReference>
<dbReference type="PROSITE" id="PS00674">
    <property type="entry name" value="AAA"/>
    <property type="match status" value="1"/>
</dbReference>
<dbReference type="PROSITE" id="PS50294">
    <property type="entry name" value="WD_REPEATS_REGION"/>
    <property type="match status" value="5"/>
</dbReference>
<keyword evidence="6 12" id="KW-0067">ATP-binding</keyword>
<evidence type="ECO:0000256" key="2">
    <source>
        <dbReference type="ARBA" id="ARBA00007253"/>
    </source>
</evidence>
<name>A0A2G5U5K5_9PELO</name>
<dbReference type="InterPro" id="IPR001680">
    <property type="entry name" value="WD40_rpt"/>
</dbReference>
<evidence type="ECO:0000256" key="11">
    <source>
        <dbReference type="PROSITE-ProRule" id="PRU00221"/>
    </source>
</evidence>
<feature type="domain" description="AAA+ ATPase" evidence="13">
    <location>
        <begin position="465"/>
        <end position="602"/>
    </location>
</feature>
<dbReference type="Proteomes" id="UP000230233">
    <property type="component" value="Chromosome IV"/>
</dbReference>
<dbReference type="FunFam" id="3.40.50.300:FF:000538">
    <property type="entry name" value="ATPase family AAA domain-containing protein 1"/>
    <property type="match status" value="1"/>
</dbReference>
<dbReference type="InterPro" id="IPR027417">
    <property type="entry name" value="P-loop_NTPase"/>
</dbReference>
<dbReference type="Gene3D" id="3.40.50.300">
    <property type="entry name" value="P-loop containing nucleotide triphosphate hydrolases"/>
    <property type="match status" value="1"/>
</dbReference>
<dbReference type="EMBL" id="PDUG01000004">
    <property type="protein sequence ID" value="PIC34753.1"/>
    <property type="molecule type" value="Genomic_DNA"/>
</dbReference>
<evidence type="ECO:0000256" key="8">
    <source>
        <dbReference type="ARBA" id="ARBA00023128"/>
    </source>
</evidence>
<feature type="repeat" description="WD" evidence="11">
    <location>
        <begin position="169"/>
        <end position="204"/>
    </location>
</feature>
<dbReference type="SMART" id="SM00320">
    <property type="entry name" value="WD40"/>
    <property type="match status" value="7"/>
</dbReference>
<feature type="repeat" description="WD" evidence="11">
    <location>
        <begin position="126"/>
        <end position="158"/>
    </location>
</feature>
<evidence type="ECO:0000256" key="4">
    <source>
        <dbReference type="ARBA" id="ARBA00022737"/>
    </source>
</evidence>
<dbReference type="STRING" id="1611254.A0A2G5U5K5"/>
<gene>
    <name evidence="14" type="primary">Cni-rack-1</name>
    <name evidence="14" type="synonym">Cnig_chr_IV.g14312</name>
    <name evidence="14" type="ORF">B9Z55_014312</name>
</gene>
<dbReference type="PRINTS" id="PR00320">
    <property type="entry name" value="GPROTEINBRPT"/>
</dbReference>
<feature type="repeat" description="WD" evidence="11">
    <location>
        <begin position="31"/>
        <end position="68"/>
    </location>
</feature>
<evidence type="ECO:0000313" key="15">
    <source>
        <dbReference type="Proteomes" id="UP000230233"/>
    </source>
</evidence>
<feature type="repeat" description="WD" evidence="11">
    <location>
        <begin position="213"/>
        <end position="254"/>
    </location>
</feature>
<dbReference type="PROSITE" id="PS00678">
    <property type="entry name" value="WD_REPEATS_1"/>
    <property type="match status" value="4"/>
</dbReference>
<protein>
    <recommendedName>
        <fullName evidence="10">Small ribosomal subunit protein RACK1</fullName>
    </recommendedName>
</protein>
<dbReference type="SUPFAM" id="SSF50978">
    <property type="entry name" value="WD40 repeat-like"/>
    <property type="match status" value="1"/>
</dbReference>
<keyword evidence="7" id="KW-0689">Ribosomal protein</keyword>
<dbReference type="CDD" id="cd19520">
    <property type="entry name" value="RecA-like_ATAD1"/>
    <property type="match status" value="1"/>
</dbReference>
<dbReference type="InterPro" id="IPR003959">
    <property type="entry name" value="ATPase_AAA_core"/>
</dbReference>
<dbReference type="Gene3D" id="2.130.10.10">
    <property type="entry name" value="YVTN repeat-like/Quinoprotein amine dehydrogenase"/>
    <property type="match status" value="1"/>
</dbReference>
<comment type="subcellular location">
    <subcellularLocation>
        <location evidence="1">Mitochondrion</location>
    </subcellularLocation>
</comment>
<dbReference type="GO" id="GO:0005840">
    <property type="term" value="C:ribosome"/>
    <property type="evidence" value="ECO:0007669"/>
    <property type="project" value="UniProtKB-KW"/>
</dbReference>
<feature type="repeat" description="WD" evidence="11">
    <location>
        <begin position="84"/>
        <end position="125"/>
    </location>
</feature>
<dbReference type="InterPro" id="IPR020472">
    <property type="entry name" value="WD40_PAC1"/>
</dbReference>
<evidence type="ECO:0000256" key="7">
    <source>
        <dbReference type="ARBA" id="ARBA00022980"/>
    </source>
</evidence>
<dbReference type="GO" id="GO:1990904">
    <property type="term" value="C:ribonucleoprotein complex"/>
    <property type="evidence" value="ECO:0007669"/>
    <property type="project" value="UniProtKB-KW"/>
</dbReference>
<comment type="similarity">
    <text evidence="12">Belongs to the AAA ATPase family.</text>
</comment>
<dbReference type="InterPro" id="IPR019775">
    <property type="entry name" value="WD40_repeat_CS"/>
</dbReference>
<dbReference type="FunFam" id="2.130.10.10:FF:000018">
    <property type="entry name" value="Receptor for activated C kinase 1"/>
    <property type="match status" value="1"/>
</dbReference>
<keyword evidence="3 11" id="KW-0853">WD repeat</keyword>
<dbReference type="GO" id="GO:0005739">
    <property type="term" value="C:mitochondrion"/>
    <property type="evidence" value="ECO:0007669"/>
    <property type="project" value="UniProtKB-SubCell"/>
</dbReference>
<dbReference type="GO" id="GO:0045182">
    <property type="term" value="F:translation regulator activity"/>
    <property type="evidence" value="ECO:0007669"/>
    <property type="project" value="InterPro"/>
</dbReference>
<evidence type="ECO:0000259" key="13">
    <source>
        <dbReference type="SMART" id="SM00382"/>
    </source>
</evidence>
<evidence type="ECO:0000256" key="1">
    <source>
        <dbReference type="ARBA" id="ARBA00004173"/>
    </source>
</evidence>
<evidence type="ECO:0000256" key="10">
    <source>
        <dbReference type="ARBA" id="ARBA00035297"/>
    </source>
</evidence>
<keyword evidence="9" id="KW-0687">Ribonucleoprotein</keyword>
<sequence length="691" mass="75917">MIFVVHYFSQIERGYTDSNMVQEQMKLTGTLEGHTGWVTQIATYTRNDKTTVLSSSRDKTILVWDVDSVAPIDGGAIGRPVRSLTGHNHFVSDVVISSDGQFALSGSWDKTLRLWDLNQGVSTRQFISHTKDVLSVAFSADNRQIVSGSRDKSIKLWNTLAQCKYTITDDCHTDWVSTVRFSPSNRDPVIVSAGWDKVVKVWNLGNCRLKTNHIGHTGYVNTVTVSPDGSLCASGGKDGQAMLWDLNEGKHLYTLSGNDVINAMSFSPNRYWLCAAVGSSIKIWDLEDKKEIEELKPEIASSGSGRGSSPQCISLAWSQDGQTLFAGYTDNIIRVYQNSGLASKNSNASEMDRNELIGVAVRLVAAAAVSYLSLRYMTKYLDPNYGVNEDCKKKVAKLFKELGIDREIELSEHEVRIATQFVGGEDVGADWDEIGGCEELVAELKDRIILPLRFAAQSGSNLLSPPRGILLYGPPGCGKTLLAKAVARAAGCRFINLQVSILTDKWYGESQKLAAAVFSVAAKFQPTIIFIDEIDSFLRDRQSHDHESTAMMKAQFMTLWDGFASSGDQIIVMGATNRPRDVDAAILRRMTARFQVPVPNAKQRSQILNVILKNETIQSSVDLGKIAQKAEGLSGSDLKEVCRLALLARAKATVASGGSVTQLEPLEQSDFESAVQKYMRAAQLLVEETLD</sequence>
<proteinExistence type="inferred from homology"/>
<dbReference type="PROSITE" id="PS50082">
    <property type="entry name" value="WD_REPEATS_2"/>
    <property type="match status" value="5"/>
</dbReference>
<evidence type="ECO:0000256" key="6">
    <source>
        <dbReference type="ARBA" id="ARBA00022840"/>
    </source>
</evidence>
<dbReference type="Pfam" id="PF00004">
    <property type="entry name" value="AAA"/>
    <property type="match status" value="1"/>
</dbReference>
<dbReference type="InterPro" id="IPR036322">
    <property type="entry name" value="WD40_repeat_dom_sf"/>
</dbReference>
<dbReference type="InterPro" id="IPR041569">
    <property type="entry name" value="AAA_lid_3"/>
</dbReference>
<reference evidence="15" key="1">
    <citation type="submission" date="2017-10" db="EMBL/GenBank/DDBJ databases">
        <title>Rapid genome shrinkage in a self-fertile nematode reveals novel sperm competition proteins.</title>
        <authorList>
            <person name="Yin D."/>
            <person name="Schwarz E.M."/>
            <person name="Thomas C.G."/>
            <person name="Felde R.L."/>
            <person name="Korf I.F."/>
            <person name="Cutter A.D."/>
            <person name="Schartner C.M."/>
            <person name="Ralston E.J."/>
            <person name="Meyer B.J."/>
            <person name="Haag E.S."/>
        </authorList>
    </citation>
    <scope>NUCLEOTIDE SEQUENCE [LARGE SCALE GENOMIC DNA]</scope>
    <source>
        <strain evidence="15">JU1422</strain>
    </source>
</reference>
<evidence type="ECO:0000256" key="5">
    <source>
        <dbReference type="ARBA" id="ARBA00022741"/>
    </source>
</evidence>
<dbReference type="InterPro" id="IPR003593">
    <property type="entry name" value="AAA+_ATPase"/>
</dbReference>
<keyword evidence="15" id="KW-1185">Reference proteome</keyword>
<dbReference type="Gene3D" id="1.10.8.60">
    <property type="match status" value="1"/>
</dbReference>
<keyword evidence="4" id="KW-0677">Repeat</keyword>